<feature type="domain" description="DUF4082" evidence="4">
    <location>
        <begin position="646"/>
        <end position="790"/>
    </location>
</feature>
<evidence type="ECO:0000256" key="1">
    <source>
        <dbReference type="ARBA" id="ARBA00022729"/>
    </source>
</evidence>
<dbReference type="EMBL" id="JACHGN010000034">
    <property type="protein sequence ID" value="MBB5139900.1"/>
    <property type="molecule type" value="Genomic_DNA"/>
</dbReference>
<evidence type="ECO:0000259" key="5">
    <source>
        <dbReference type="Pfam" id="PF20254"/>
    </source>
</evidence>
<dbReference type="Pfam" id="PF13205">
    <property type="entry name" value="Big_5"/>
    <property type="match status" value="2"/>
</dbReference>
<proteinExistence type="predicted"/>
<feature type="domain" description="SbsA Ig-like" evidence="3">
    <location>
        <begin position="798"/>
        <end position="899"/>
    </location>
</feature>
<keyword evidence="1 2" id="KW-0732">Signal</keyword>
<dbReference type="InterPro" id="IPR025141">
    <property type="entry name" value="DUF4082"/>
</dbReference>
<dbReference type="InterPro" id="IPR046540">
    <property type="entry name" value="DMFA2_C"/>
</dbReference>
<keyword evidence="7" id="KW-1185">Reference proteome</keyword>
<dbReference type="RefSeq" id="WP_185056711.1">
    <property type="nucleotide sequence ID" value="NZ_BAABIX010000052.1"/>
</dbReference>
<dbReference type="Pfam" id="PF20254">
    <property type="entry name" value="DMFA2_C"/>
    <property type="match status" value="1"/>
</dbReference>
<feature type="domain" description="DUF4082" evidence="4">
    <location>
        <begin position="1185"/>
        <end position="1332"/>
    </location>
</feature>
<comment type="caution">
    <text evidence="6">The sequence shown here is derived from an EMBL/GenBank/DDBJ whole genome shotgun (WGS) entry which is preliminary data.</text>
</comment>
<dbReference type="InterPro" id="IPR014755">
    <property type="entry name" value="Cu-Rt/internalin_Ig-like"/>
</dbReference>
<evidence type="ECO:0000313" key="7">
    <source>
        <dbReference type="Proteomes" id="UP000578449"/>
    </source>
</evidence>
<name>A0A840PQ78_9ACTN</name>
<feature type="domain" description="N,N-dimethylformamidase beta subunit-like C-terminal" evidence="5">
    <location>
        <begin position="87"/>
        <end position="500"/>
    </location>
</feature>
<dbReference type="Gene3D" id="2.60.40.1220">
    <property type="match status" value="2"/>
</dbReference>
<dbReference type="Gene3D" id="2.60.40.650">
    <property type="match status" value="1"/>
</dbReference>
<protein>
    <submittedName>
        <fullName evidence="6">Methionine-rich copper-binding protein CopC</fullName>
    </submittedName>
</protein>
<feature type="chain" id="PRO_5039071854" evidence="2">
    <location>
        <begin position="16"/>
        <end position="1338"/>
    </location>
</feature>
<gene>
    <name evidence="6" type="ORF">HNP84_009664</name>
</gene>
<dbReference type="InterPro" id="IPR014756">
    <property type="entry name" value="Ig_E-set"/>
</dbReference>
<feature type="domain" description="DUF4082" evidence="4">
    <location>
        <begin position="917"/>
        <end position="1061"/>
    </location>
</feature>
<evidence type="ECO:0000313" key="6">
    <source>
        <dbReference type="EMBL" id="MBB5139900.1"/>
    </source>
</evidence>
<dbReference type="Pfam" id="PF17957">
    <property type="entry name" value="Big_7"/>
    <property type="match status" value="1"/>
</dbReference>
<dbReference type="Proteomes" id="UP000578449">
    <property type="component" value="Unassembled WGS sequence"/>
</dbReference>
<accession>A0A840PQ78</accession>
<organism evidence="6 7">
    <name type="scientific">Thermocatellispora tengchongensis</name>
    <dbReference type="NCBI Taxonomy" id="1073253"/>
    <lineage>
        <taxon>Bacteria</taxon>
        <taxon>Bacillati</taxon>
        <taxon>Actinomycetota</taxon>
        <taxon>Actinomycetes</taxon>
        <taxon>Streptosporangiales</taxon>
        <taxon>Streptosporangiaceae</taxon>
        <taxon>Thermocatellispora</taxon>
    </lineage>
</organism>
<dbReference type="InterPro" id="IPR032812">
    <property type="entry name" value="SbsA_Ig"/>
</dbReference>
<evidence type="ECO:0000259" key="3">
    <source>
        <dbReference type="Pfam" id="PF13205"/>
    </source>
</evidence>
<reference evidence="6 7" key="1">
    <citation type="submission" date="2020-08" db="EMBL/GenBank/DDBJ databases">
        <title>Genomic Encyclopedia of Type Strains, Phase IV (KMG-IV): sequencing the most valuable type-strain genomes for metagenomic binning, comparative biology and taxonomic classification.</title>
        <authorList>
            <person name="Goeker M."/>
        </authorList>
    </citation>
    <scope>NUCLEOTIDE SEQUENCE [LARGE SCALE GENOMIC DNA]</scope>
    <source>
        <strain evidence="6 7">DSM 45615</strain>
    </source>
</reference>
<dbReference type="Pfam" id="PF13313">
    <property type="entry name" value="DUF4082"/>
    <property type="match status" value="3"/>
</dbReference>
<feature type="signal peptide" evidence="2">
    <location>
        <begin position="1"/>
        <end position="15"/>
    </location>
</feature>
<dbReference type="SUPFAM" id="SSF81296">
    <property type="entry name" value="E set domains"/>
    <property type="match status" value="1"/>
</dbReference>
<feature type="domain" description="SbsA Ig-like" evidence="3">
    <location>
        <begin position="1070"/>
        <end position="1170"/>
    </location>
</feature>
<sequence length="1338" mass="140723">MGLLTVPASAGTATAAAPAVVPVTAAAGPCDAGGNPITCENSQPGTPKSQWDIDPKGTVEGYGDQMSVNLGQTINFKIRSAATALKVDVYRMGYYQGNGARFITTVPADTAISRNQPGCPENTTTGMVECAWGTVASWSVPTTMVSGIYFAHVVRTDAGEYNGDDTHIVFVVRDDARQAKMLFKTSDSTWQAYNSWGDVPATENNPWKAHNSFYRGDSLAAPGRAAKLSYNRPFNTRYSTPWGRDFVWANEYPMVRFLEANGYDVAYIATADAGRTPQTLLGRKAILSVGHDEYWSGEERAAFEAARDAGVNLAFFSGNEVYWKTRWENGHRTLVAYKETLYNAKTDPEATWTGTWRDPRFSPPSDGGRPENALTGTFFTVNCTSLDNGCRATGMKVPAADGKMRFWRGTPLASQPDGTSTTLPGILGYEWDEDIDNGHRPPGLVPLSKTTETVDERLIDFGSKVAVQEATHKMTMYRASSGALVFGAGTVQWSWGLDDEHDGDSGFADDRIKQATVNLFADMDVQPMSLRPGLSSAAKSTDAVAPTAAITAPASGATLENGSTVTISGTAADTGGEVGAVEVSTDGGQTWHPANGRGTWTYSWEVAGAGTVQIQARAADDSGNLGTPVSRDVTVECPCSLFPDSATPANPAENDSTALELGTRFRSSVPGYVTGIRFYKGAGNTGTHTGTLWTADGQVRASGTFGNETETGWQTLKFAAPVHIPAGTDFIVTYFAPNGHYASDANFFRYADHKRAPLTAPKATQTVGNGVYRVGPGFPNQTFNGGNYYVDPIFEVNDTFPPAALSATPVPGSSSVPVTTQPKVVFAEPVQAGTATMEVKDAADNVIAGTATLDAGRTTLTFAPAAPLAAGTTFTVRVSGAVDDGGNAMEAPYSFTFKTVKVSTPGVCPCSLWSDGTVPAVPAVADTGEVELGLKFQADSDGYVNGIRFYKGPGNTGTHTGTLWNANGGEIVTGTFSDESTQGWQELLFPSPVGIDKNTTYVVSYHAPNGRYAATYNGLASQVTASPLRAPASGSISGNGVYRYGPRAFPNSSWAATNYYVDVIFTKVPDTQAPTVAVKSPAHASTGVPTGTAVTATFSEPVQEGTPVITVKNPANQTVAGTATLNAARTLLTFTPSSPLAQSTVYSVTVSGAEDDAGNAMISTSWSFTTGGAASCPCSIWPSSATPASPVNNDATGIELGVKFTADMDGEITGIRFYKAAGDTGTHYGSLWTAGGSPMRGGTFVNETASGWQTLIFDQPVEVTAGEVYVASYHSPNGYYAASGGYFNSGPYDNAPLHALANGGPAGANGLYRYTATPGFPVNSYNGANYWVDVIFVP</sequence>
<evidence type="ECO:0000259" key="4">
    <source>
        <dbReference type="Pfam" id="PF13313"/>
    </source>
</evidence>
<evidence type="ECO:0000256" key="2">
    <source>
        <dbReference type="SAM" id="SignalP"/>
    </source>
</evidence>